<evidence type="ECO:0000313" key="1">
    <source>
        <dbReference type="EMBL" id="CAG5025512.1"/>
    </source>
</evidence>
<gene>
    <name evidence="1" type="ORF">PAPOLLO_LOCUS18401</name>
</gene>
<comment type="caution">
    <text evidence="1">The sequence shown here is derived from an EMBL/GenBank/DDBJ whole genome shotgun (WGS) entry which is preliminary data.</text>
</comment>
<evidence type="ECO:0000313" key="2">
    <source>
        <dbReference type="Proteomes" id="UP000691718"/>
    </source>
</evidence>
<dbReference type="Proteomes" id="UP000691718">
    <property type="component" value="Unassembled WGS sequence"/>
</dbReference>
<proteinExistence type="predicted"/>
<sequence length="69" mass="8404">MDELDLTDLYIYILEPRHACTDRRNTVQKTTEKPRLITCYNLRDKRYFLFLHIHLKIQSEPCEHLLQSI</sequence>
<name>A0A8S3XHS4_PARAO</name>
<accession>A0A8S3XHS4</accession>
<protein>
    <submittedName>
        <fullName evidence="1">(apollo) hypothetical protein</fullName>
    </submittedName>
</protein>
<dbReference type="EMBL" id="CAJQZP010001172">
    <property type="protein sequence ID" value="CAG5025512.1"/>
    <property type="molecule type" value="Genomic_DNA"/>
</dbReference>
<dbReference type="AlphaFoldDB" id="A0A8S3XHS4"/>
<keyword evidence="2" id="KW-1185">Reference proteome</keyword>
<organism evidence="1 2">
    <name type="scientific">Parnassius apollo</name>
    <name type="common">Apollo butterfly</name>
    <name type="synonym">Papilio apollo</name>
    <dbReference type="NCBI Taxonomy" id="110799"/>
    <lineage>
        <taxon>Eukaryota</taxon>
        <taxon>Metazoa</taxon>
        <taxon>Ecdysozoa</taxon>
        <taxon>Arthropoda</taxon>
        <taxon>Hexapoda</taxon>
        <taxon>Insecta</taxon>
        <taxon>Pterygota</taxon>
        <taxon>Neoptera</taxon>
        <taxon>Endopterygota</taxon>
        <taxon>Lepidoptera</taxon>
        <taxon>Glossata</taxon>
        <taxon>Ditrysia</taxon>
        <taxon>Papilionoidea</taxon>
        <taxon>Papilionidae</taxon>
        <taxon>Parnassiinae</taxon>
        <taxon>Parnassini</taxon>
        <taxon>Parnassius</taxon>
        <taxon>Parnassius</taxon>
    </lineage>
</organism>
<reference evidence="1" key="1">
    <citation type="submission" date="2021-04" db="EMBL/GenBank/DDBJ databases">
        <authorList>
            <person name="Tunstrom K."/>
        </authorList>
    </citation>
    <scope>NUCLEOTIDE SEQUENCE</scope>
</reference>